<gene>
    <name evidence="16" type="ORF">C8P69_104293</name>
</gene>
<dbReference type="InterPro" id="IPR031157">
    <property type="entry name" value="G_TR_CS"/>
</dbReference>
<dbReference type="EC" id="2.7.7.4" evidence="5"/>
<evidence type="ECO:0000256" key="1">
    <source>
        <dbReference type="ARBA" id="ARBA00001823"/>
    </source>
</evidence>
<protein>
    <recommendedName>
        <fullName evidence="6">Bifunctional enzyme NodQ</fullName>
        <ecNumber evidence="4">2.7.1.25</ecNumber>
        <ecNumber evidence="5">2.7.7.4</ecNumber>
    </recommendedName>
    <alternativeName>
        <fullName evidence="13">Nodulation protein Q</fullName>
    </alternativeName>
</protein>
<comment type="catalytic activity">
    <reaction evidence="14">
        <text>sulfate + ATP + H(+) = adenosine 5'-phosphosulfate + diphosphate</text>
        <dbReference type="Rhea" id="RHEA:18133"/>
        <dbReference type="ChEBI" id="CHEBI:15378"/>
        <dbReference type="ChEBI" id="CHEBI:16189"/>
        <dbReference type="ChEBI" id="CHEBI:30616"/>
        <dbReference type="ChEBI" id="CHEBI:33019"/>
        <dbReference type="ChEBI" id="CHEBI:58243"/>
        <dbReference type="EC" id="2.7.7.4"/>
    </reaction>
</comment>
<evidence type="ECO:0000256" key="10">
    <source>
        <dbReference type="ARBA" id="ARBA00022840"/>
    </source>
</evidence>
<comment type="subunit">
    <text evidence="3">Sulfate-activating enzymes, NodP and NodQ, may be physically associated.</text>
</comment>
<organism evidence="16 17">
    <name type="scientific">Phreatobacter oligotrophus</name>
    <dbReference type="NCBI Taxonomy" id="1122261"/>
    <lineage>
        <taxon>Bacteria</taxon>
        <taxon>Pseudomonadati</taxon>
        <taxon>Pseudomonadota</taxon>
        <taxon>Alphaproteobacteria</taxon>
        <taxon>Hyphomicrobiales</taxon>
        <taxon>Phreatobacteraceae</taxon>
        <taxon>Phreatobacter</taxon>
    </lineage>
</organism>
<keyword evidence="8 16" id="KW-0548">Nucleotidyltransferase</keyword>
<dbReference type="InterPro" id="IPR054696">
    <property type="entry name" value="GTP-eEF1A_C"/>
</dbReference>
<dbReference type="Pfam" id="PF22594">
    <property type="entry name" value="GTP-eEF1A_C"/>
    <property type="match status" value="1"/>
</dbReference>
<keyword evidence="9" id="KW-0547">Nucleotide-binding</keyword>
<dbReference type="Gene3D" id="3.40.50.300">
    <property type="entry name" value="P-loop containing nucleotide triphosphate hydrolases"/>
    <property type="match status" value="1"/>
</dbReference>
<dbReference type="AlphaFoldDB" id="A0A2T4Z5U0"/>
<evidence type="ECO:0000256" key="8">
    <source>
        <dbReference type="ARBA" id="ARBA00022695"/>
    </source>
</evidence>
<name>A0A2T4Z5U0_9HYPH</name>
<sequence>MGALAAETAAPLPAAANDAAPASRSLLRFITCGSVDDGKSTLLGRLLYEAGAIPDDVIATLEADSARIGRADRGLDYSLLLDGLQAEREQGITIDVAYRYFSTARRAFIVADTPGHEQYTRNMATGASTADLAIILIDAGKGVLPQTRRHALIAAFVGVRHLVVAINKIDLVGCDEGRIRAIEMAFRSAIAGLAFDSITVIPLSARDGDNVATLSARTPWYDGPTLIGWLEAVGVDSASRARSLALPVQWVNRPDATFRGFSGTIAAGTVAPGDAVEVWPARQPAHVTRIVTFDGDLPRAGAGTAVTLVLDREIDVSRGDVIVAAGAAQPAVRVRTSLEAKVLVTGQAALAPGATYLLRLGTASANATVETVVHGIDIATYAERERSQVETNELAVVRLRLDRPLAVAPYATLPALGAFILVDKVTHETAAMGTVLGEAASAQRPRLQLVSHSFEQAMVRTYGGDWRRNLVPATTWRLGSALLLGVVVGVLTGHPGYAAAAAAADALARPLLRHLHRSLWGRWNRRRDPLVENGGGI</sequence>
<proteinExistence type="predicted"/>
<keyword evidence="17" id="KW-1185">Reference proteome</keyword>
<evidence type="ECO:0000256" key="13">
    <source>
        <dbReference type="ARBA" id="ARBA00032986"/>
    </source>
</evidence>
<dbReference type="GO" id="GO:0004020">
    <property type="term" value="F:adenylylsulfate kinase activity"/>
    <property type="evidence" value="ECO:0007669"/>
    <property type="project" value="UniProtKB-EC"/>
</dbReference>
<evidence type="ECO:0000313" key="17">
    <source>
        <dbReference type="Proteomes" id="UP000241808"/>
    </source>
</evidence>
<dbReference type="EC" id="2.7.1.25" evidence="4"/>
<keyword evidence="7 16" id="KW-0808">Transferase</keyword>
<dbReference type="PROSITE" id="PS00301">
    <property type="entry name" value="G_TR_1"/>
    <property type="match status" value="1"/>
</dbReference>
<evidence type="ECO:0000256" key="7">
    <source>
        <dbReference type="ARBA" id="ARBA00022679"/>
    </source>
</evidence>
<feature type="domain" description="Tr-type G" evidence="15">
    <location>
        <begin position="24"/>
        <end position="239"/>
    </location>
</feature>
<evidence type="ECO:0000256" key="6">
    <source>
        <dbReference type="ARBA" id="ARBA00018372"/>
    </source>
</evidence>
<dbReference type="PRINTS" id="PR00315">
    <property type="entry name" value="ELONGATNFCT"/>
</dbReference>
<evidence type="ECO:0000256" key="9">
    <source>
        <dbReference type="ARBA" id="ARBA00022741"/>
    </source>
</evidence>
<dbReference type="SUPFAM" id="SSF52540">
    <property type="entry name" value="P-loop containing nucleoside triphosphate hydrolases"/>
    <property type="match status" value="1"/>
</dbReference>
<dbReference type="NCBIfam" id="TIGR02034">
    <property type="entry name" value="CysN"/>
    <property type="match status" value="1"/>
</dbReference>
<evidence type="ECO:0000256" key="12">
    <source>
        <dbReference type="ARBA" id="ARBA00024872"/>
    </source>
</evidence>
<dbReference type="OrthoDB" id="9804504at2"/>
<dbReference type="SUPFAM" id="SSF50447">
    <property type="entry name" value="Translation proteins"/>
    <property type="match status" value="1"/>
</dbReference>
<reference evidence="16 17" key="1">
    <citation type="submission" date="2018-04" db="EMBL/GenBank/DDBJ databases">
        <title>Genomic Encyclopedia of Archaeal and Bacterial Type Strains, Phase II (KMG-II): from individual species to whole genera.</title>
        <authorList>
            <person name="Goeker M."/>
        </authorList>
    </citation>
    <scope>NUCLEOTIDE SEQUENCE [LARGE SCALE GENOMIC DNA]</scope>
    <source>
        <strain evidence="16 17">DSM 25521</strain>
    </source>
</reference>
<comment type="catalytic activity">
    <reaction evidence="1">
        <text>adenosine 5'-phosphosulfate + ATP = 3'-phosphoadenylyl sulfate + ADP + H(+)</text>
        <dbReference type="Rhea" id="RHEA:24152"/>
        <dbReference type="ChEBI" id="CHEBI:15378"/>
        <dbReference type="ChEBI" id="CHEBI:30616"/>
        <dbReference type="ChEBI" id="CHEBI:58243"/>
        <dbReference type="ChEBI" id="CHEBI:58339"/>
        <dbReference type="ChEBI" id="CHEBI:456216"/>
        <dbReference type="EC" id="2.7.1.25"/>
    </reaction>
</comment>
<dbReference type="InterPro" id="IPR027417">
    <property type="entry name" value="P-loop_NTPase"/>
</dbReference>
<dbReference type="GO" id="GO:0004781">
    <property type="term" value="F:sulfate adenylyltransferase (ATP) activity"/>
    <property type="evidence" value="ECO:0007669"/>
    <property type="project" value="UniProtKB-EC"/>
</dbReference>
<dbReference type="Pfam" id="PF00009">
    <property type="entry name" value="GTP_EFTU"/>
    <property type="match status" value="1"/>
</dbReference>
<keyword evidence="11" id="KW-0342">GTP-binding</keyword>
<dbReference type="CDD" id="cd03695">
    <property type="entry name" value="CysN_NodQ_II"/>
    <property type="match status" value="1"/>
</dbReference>
<dbReference type="EMBL" id="PZZL01000004">
    <property type="protein sequence ID" value="PTM57243.1"/>
    <property type="molecule type" value="Genomic_DNA"/>
</dbReference>
<dbReference type="Proteomes" id="UP000241808">
    <property type="component" value="Unassembled WGS sequence"/>
</dbReference>
<dbReference type="SUPFAM" id="SSF50465">
    <property type="entry name" value="EF-Tu/eEF-1alpha/eIF2-gamma C-terminal domain"/>
    <property type="match status" value="1"/>
</dbReference>
<dbReference type="InterPro" id="IPR050100">
    <property type="entry name" value="TRAFAC_GTPase_members"/>
</dbReference>
<dbReference type="CDD" id="cd04095">
    <property type="entry name" value="CysN_NoDQ_III"/>
    <property type="match status" value="1"/>
</dbReference>
<dbReference type="GO" id="GO:0003924">
    <property type="term" value="F:GTPase activity"/>
    <property type="evidence" value="ECO:0007669"/>
    <property type="project" value="InterPro"/>
</dbReference>
<dbReference type="InterPro" id="IPR044138">
    <property type="entry name" value="CysN_II"/>
</dbReference>
<accession>A0A2T4Z5U0</accession>
<dbReference type="InterPro" id="IPR044139">
    <property type="entry name" value="CysN_NoDQ_III"/>
</dbReference>
<comment type="caution">
    <text evidence="16">The sequence shown here is derived from an EMBL/GenBank/DDBJ whole genome shotgun (WGS) entry which is preliminary data.</text>
</comment>
<dbReference type="Gene3D" id="2.40.30.10">
    <property type="entry name" value="Translation factors"/>
    <property type="match status" value="2"/>
</dbReference>
<dbReference type="InterPro" id="IPR011779">
    <property type="entry name" value="SO4_adenylTrfase_lsu"/>
</dbReference>
<evidence type="ECO:0000256" key="5">
    <source>
        <dbReference type="ARBA" id="ARBA00012391"/>
    </source>
</evidence>
<dbReference type="FunFam" id="3.40.50.300:FF:000119">
    <property type="entry name" value="Sulfate adenylyltransferase subunit 1"/>
    <property type="match status" value="1"/>
</dbReference>
<dbReference type="PANTHER" id="PTHR23115">
    <property type="entry name" value="TRANSLATION FACTOR"/>
    <property type="match status" value="1"/>
</dbReference>
<dbReference type="InterPro" id="IPR009000">
    <property type="entry name" value="Transl_B-barrel_sf"/>
</dbReference>
<evidence type="ECO:0000256" key="4">
    <source>
        <dbReference type="ARBA" id="ARBA00012121"/>
    </source>
</evidence>
<keyword evidence="10" id="KW-0067">ATP-binding</keyword>
<evidence type="ECO:0000256" key="11">
    <source>
        <dbReference type="ARBA" id="ARBA00023134"/>
    </source>
</evidence>
<evidence type="ECO:0000256" key="3">
    <source>
        <dbReference type="ARBA" id="ARBA00011760"/>
    </source>
</evidence>
<evidence type="ECO:0000256" key="14">
    <source>
        <dbReference type="ARBA" id="ARBA00049370"/>
    </source>
</evidence>
<dbReference type="InterPro" id="IPR000795">
    <property type="entry name" value="T_Tr_GTP-bd_dom"/>
</dbReference>
<dbReference type="PROSITE" id="PS51722">
    <property type="entry name" value="G_TR_2"/>
    <property type="match status" value="1"/>
</dbReference>
<dbReference type="GO" id="GO:0006790">
    <property type="term" value="P:sulfur compound metabolic process"/>
    <property type="evidence" value="ECO:0007669"/>
    <property type="project" value="InterPro"/>
</dbReference>
<dbReference type="CDD" id="cd04166">
    <property type="entry name" value="CysN_ATPS"/>
    <property type="match status" value="1"/>
</dbReference>
<evidence type="ECO:0000313" key="16">
    <source>
        <dbReference type="EMBL" id="PTM57243.1"/>
    </source>
</evidence>
<dbReference type="InterPro" id="IPR041757">
    <property type="entry name" value="CysN_GTP-bd"/>
</dbReference>
<evidence type="ECO:0000259" key="15">
    <source>
        <dbReference type="PROSITE" id="PS51722"/>
    </source>
</evidence>
<comment type="function">
    <text evidence="12">Proposed to provide activated sulfate for transfer to Nod factor. ATP sulfurylase may be the GTPase, regulating ATP sulfurylase activity.</text>
</comment>
<dbReference type="RefSeq" id="WP_108177109.1">
    <property type="nucleotide sequence ID" value="NZ_PZZL01000004.1"/>
</dbReference>
<dbReference type="InterPro" id="IPR009001">
    <property type="entry name" value="Transl_elong_EF1A/Init_IF2_C"/>
</dbReference>
<dbReference type="GO" id="GO:0005524">
    <property type="term" value="F:ATP binding"/>
    <property type="evidence" value="ECO:0007669"/>
    <property type="project" value="UniProtKB-KW"/>
</dbReference>
<evidence type="ECO:0000256" key="2">
    <source>
        <dbReference type="ARBA" id="ARBA00002357"/>
    </source>
</evidence>
<comment type="function">
    <text evidence="2">APS kinase catalyzes the synthesis of activated sulfate.</text>
</comment>
<dbReference type="GO" id="GO:0005525">
    <property type="term" value="F:GTP binding"/>
    <property type="evidence" value="ECO:0007669"/>
    <property type="project" value="UniProtKB-KW"/>
</dbReference>